<comment type="subcellular location">
    <subcellularLocation>
        <location evidence="2">Cytoplasm</location>
    </subcellularLocation>
    <subcellularLocation>
        <location evidence="1">Nucleus</location>
    </subcellularLocation>
</comment>
<dbReference type="CDD" id="cd14820">
    <property type="entry name" value="TRAX"/>
    <property type="match status" value="1"/>
</dbReference>
<evidence type="ECO:0000313" key="8">
    <source>
        <dbReference type="Proteomes" id="UP000242770"/>
    </source>
</evidence>
<dbReference type="Gene3D" id="1.20.58.200">
    <property type="entry name" value="Translin, domain 2"/>
    <property type="match status" value="1"/>
</dbReference>
<evidence type="ECO:0000313" key="7">
    <source>
        <dbReference type="EMBL" id="CDR98864.1"/>
    </source>
</evidence>
<evidence type="ECO:0000256" key="6">
    <source>
        <dbReference type="SAM" id="MobiDB-lite"/>
    </source>
</evidence>
<keyword evidence="4" id="KW-0963">Cytoplasm</keyword>
<feature type="region of interest" description="Disordered" evidence="6">
    <location>
        <begin position="1"/>
        <end position="58"/>
    </location>
</feature>
<protein>
    <recommendedName>
        <fullName evidence="9">Translin</fullName>
    </recommendedName>
</protein>
<dbReference type="EMBL" id="CCFA01000437">
    <property type="protein sequence ID" value="CDR98864.1"/>
    <property type="molecule type" value="Genomic_DNA"/>
</dbReference>
<evidence type="ECO:0000256" key="2">
    <source>
        <dbReference type="ARBA" id="ARBA00004496"/>
    </source>
</evidence>
<dbReference type="GO" id="GO:0005737">
    <property type="term" value="C:cytoplasm"/>
    <property type="evidence" value="ECO:0007669"/>
    <property type="project" value="UniProtKB-SubCell"/>
</dbReference>
<dbReference type="InterPro" id="IPR036081">
    <property type="entry name" value="Translin_sf"/>
</dbReference>
<dbReference type="SUPFAM" id="SSF74784">
    <property type="entry name" value="Translin"/>
    <property type="match status" value="1"/>
</dbReference>
<gene>
    <name evidence="7" type="primary">SSCI08580.1</name>
</gene>
<dbReference type="GO" id="GO:0005634">
    <property type="term" value="C:nucleus"/>
    <property type="evidence" value="ECO:0007669"/>
    <property type="project" value="UniProtKB-SubCell"/>
</dbReference>
<dbReference type="AlphaFoldDB" id="A0A0F7RUY8"/>
<evidence type="ECO:0008006" key="9">
    <source>
        <dbReference type="Google" id="ProtNLM"/>
    </source>
</evidence>
<dbReference type="STRING" id="49012.A0A0F7RUY8"/>
<feature type="compositionally biased region" description="Low complexity" evidence="6">
    <location>
        <begin position="214"/>
        <end position="234"/>
    </location>
</feature>
<keyword evidence="5" id="KW-0539">Nucleus</keyword>
<evidence type="ECO:0000256" key="5">
    <source>
        <dbReference type="ARBA" id="ARBA00023242"/>
    </source>
</evidence>
<comment type="similarity">
    <text evidence="3">Belongs to the translin family.</text>
</comment>
<keyword evidence="8" id="KW-1185">Reference proteome</keyword>
<dbReference type="PANTHER" id="PTHR10741">
    <property type="entry name" value="TRANSLIN AND TRANSLIN ASSOCIATED PROTEIN X"/>
    <property type="match status" value="1"/>
</dbReference>
<dbReference type="InterPro" id="IPR016069">
    <property type="entry name" value="Translin_C"/>
</dbReference>
<name>A0A0F7RUY8_9BASI</name>
<feature type="compositionally biased region" description="Basic and acidic residues" evidence="6">
    <location>
        <begin position="9"/>
        <end position="22"/>
    </location>
</feature>
<dbReference type="InterPro" id="IPR016068">
    <property type="entry name" value="Translin_N"/>
</dbReference>
<dbReference type="Gene3D" id="1.20.58.190">
    <property type="entry name" value="Translin, domain 1"/>
    <property type="match status" value="1"/>
</dbReference>
<sequence>MQLRTAGSKAHDQMTEPRRERQASPSELSRPHPNKRTRSDDFRSDPTDANAHASSSSSTQIHEVFCSFRDEIDAHNGRRERLVKSSRDVTALSKKVIFLLHRFDINDFASAQPSAKTRKLFSEAEIKLQEIMSLLRQSALAEGLGSIDAPDVQLDTSTKRLRAHRYERNIGGGLEEFIEAISFYHYLRTTQLISISQIQDRFLAEPVDESKFYPEQAPESSASSPPIPAPSASQTEQALHVPTHRYLLGLSDLTGELMRFATNAVGQGDTGHVVKQVLALTRQLRDALDPFVPLVRDLKKKQFVTNQSLRKIEDILYAITVRSAEFGSDPQALQEMVRRTLASSSVPNPRNDDQE</sequence>
<evidence type="ECO:0000256" key="4">
    <source>
        <dbReference type="ARBA" id="ARBA00022490"/>
    </source>
</evidence>
<reference evidence="8" key="1">
    <citation type="submission" date="2014-06" db="EMBL/GenBank/DDBJ databases">
        <authorList>
            <person name="Berkman P.J."/>
        </authorList>
    </citation>
    <scope>NUCLEOTIDE SEQUENCE [LARGE SCALE GENOMIC DNA]</scope>
</reference>
<evidence type="ECO:0000256" key="1">
    <source>
        <dbReference type="ARBA" id="ARBA00004123"/>
    </source>
</evidence>
<accession>A0A0F7RUY8</accession>
<proteinExistence type="inferred from homology"/>
<dbReference type="Pfam" id="PF01997">
    <property type="entry name" value="Translin"/>
    <property type="match status" value="1"/>
</dbReference>
<dbReference type="GO" id="GO:0043565">
    <property type="term" value="F:sequence-specific DNA binding"/>
    <property type="evidence" value="ECO:0007669"/>
    <property type="project" value="InterPro"/>
</dbReference>
<evidence type="ECO:0000256" key="3">
    <source>
        <dbReference type="ARBA" id="ARBA00005902"/>
    </source>
</evidence>
<organism evidence="7 8">
    <name type="scientific">Sporisorium scitamineum</name>
    <dbReference type="NCBI Taxonomy" id="49012"/>
    <lineage>
        <taxon>Eukaryota</taxon>
        <taxon>Fungi</taxon>
        <taxon>Dikarya</taxon>
        <taxon>Basidiomycota</taxon>
        <taxon>Ustilaginomycotina</taxon>
        <taxon>Ustilaginomycetes</taxon>
        <taxon>Ustilaginales</taxon>
        <taxon>Ustilaginaceae</taxon>
        <taxon>Sporisorium</taxon>
    </lineage>
</organism>
<feature type="compositionally biased region" description="Basic and acidic residues" evidence="6">
    <location>
        <begin position="37"/>
        <end position="46"/>
    </location>
</feature>
<feature type="region of interest" description="Disordered" evidence="6">
    <location>
        <begin position="213"/>
        <end position="236"/>
    </location>
</feature>
<dbReference type="Proteomes" id="UP000242770">
    <property type="component" value="Unassembled WGS sequence"/>
</dbReference>
<dbReference type="InterPro" id="IPR002848">
    <property type="entry name" value="Translin_fam"/>
</dbReference>